<dbReference type="GO" id="GO:0006749">
    <property type="term" value="P:glutathione metabolic process"/>
    <property type="evidence" value="ECO:0007669"/>
    <property type="project" value="TreeGrafter"/>
</dbReference>
<comment type="caution">
    <text evidence="4">The sequence shown here is derived from an EMBL/GenBank/DDBJ whole genome shotgun (WGS) entry which is preliminary data.</text>
</comment>
<proteinExistence type="inferred from homology"/>
<organism evidence="4 5">
    <name type="scientific">Litoreibacter arenae DSM 19593</name>
    <dbReference type="NCBI Taxonomy" id="1123360"/>
    <lineage>
        <taxon>Bacteria</taxon>
        <taxon>Pseudomonadati</taxon>
        <taxon>Pseudomonadota</taxon>
        <taxon>Alphaproteobacteria</taxon>
        <taxon>Rhodobacterales</taxon>
        <taxon>Roseobacteraceae</taxon>
        <taxon>Litoreibacter</taxon>
    </lineage>
</organism>
<dbReference type="InterPro" id="IPR004045">
    <property type="entry name" value="Glutathione_S-Trfase_N"/>
</dbReference>
<gene>
    <name evidence="4" type="ORF">thalar_02433</name>
</gene>
<dbReference type="RefSeq" id="WP_021101362.1">
    <property type="nucleotide sequence ID" value="NZ_KE557311.1"/>
</dbReference>
<dbReference type="PANTHER" id="PTHR42673">
    <property type="entry name" value="MALEYLACETOACETATE ISOMERASE"/>
    <property type="match status" value="1"/>
</dbReference>
<dbReference type="CDD" id="cd03191">
    <property type="entry name" value="GST_C_Zeta"/>
    <property type="match status" value="1"/>
</dbReference>
<dbReference type="PROSITE" id="PS50405">
    <property type="entry name" value="GST_CTER"/>
    <property type="match status" value="1"/>
</dbReference>
<protein>
    <submittedName>
        <fullName evidence="4">Maleylacetoacetate isomerase / Glutathione S-transferase, zeta</fullName>
        <ecNumber evidence="4">2.5.1.18</ecNumber>
        <ecNumber evidence="4">5.2.1.2</ecNumber>
    </submittedName>
</protein>
<dbReference type="CDD" id="cd03042">
    <property type="entry name" value="GST_N_Zeta"/>
    <property type="match status" value="1"/>
</dbReference>
<dbReference type="GO" id="GO:0016034">
    <property type="term" value="F:maleylacetoacetate isomerase activity"/>
    <property type="evidence" value="ECO:0007669"/>
    <property type="project" value="UniProtKB-EC"/>
</dbReference>
<keyword evidence="4" id="KW-0808">Transferase</keyword>
<comment type="similarity">
    <text evidence="1">Belongs to the GST superfamily. Zeta family.</text>
</comment>
<dbReference type="InterPro" id="IPR010987">
    <property type="entry name" value="Glutathione-S-Trfase_C-like"/>
</dbReference>
<feature type="domain" description="GST C-terminal" evidence="3">
    <location>
        <begin position="87"/>
        <end position="211"/>
    </location>
</feature>
<dbReference type="NCBIfam" id="TIGR01262">
    <property type="entry name" value="maiA"/>
    <property type="match status" value="1"/>
</dbReference>
<dbReference type="HOGENOM" id="CLU_011226_20_1_5"/>
<dbReference type="SFLD" id="SFLDG00358">
    <property type="entry name" value="Main_(cytGST)"/>
    <property type="match status" value="1"/>
</dbReference>
<dbReference type="GO" id="GO:0005737">
    <property type="term" value="C:cytoplasm"/>
    <property type="evidence" value="ECO:0007669"/>
    <property type="project" value="InterPro"/>
</dbReference>
<dbReference type="STRING" id="1123360.thalar_02433"/>
<dbReference type="SUPFAM" id="SSF52833">
    <property type="entry name" value="Thioredoxin-like"/>
    <property type="match status" value="1"/>
</dbReference>
<dbReference type="PROSITE" id="PS50404">
    <property type="entry name" value="GST_NTER"/>
    <property type="match status" value="1"/>
</dbReference>
<dbReference type="InterPro" id="IPR034333">
    <property type="entry name" value="GST_Zeta_N"/>
</dbReference>
<dbReference type="EMBL" id="AONI01000013">
    <property type="protein sequence ID" value="EPX78204.1"/>
    <property type="molecule type" value="Genomic_DNA"/>
</dbReference>
<dbReference type="GO" id="GO:0004364">
    <property type="term" value="F:glutathione transferase activity"/>
    <property type="evidence" value="ECO:0007669"/>
    <property type="project" value="UniProtKB-EC"/>
</dbReference>
<evidence type="ECO:0000256" key="1">
    <source>
        <dbReference type="ARBA" id="ARBA00010007"/>
    </source>
</evidence>
<dbReference type="InterPro" id="IPR036249">
    <property type="entry name" value="Thioredoxin-like_sf"/>
</dbReference>
<feature type="domain" description="GST N-terminal" evidence="2">
    <location>
        <begin position="1"/>
        <end position="82"/>
    </location>
</feature>
<dbReference type="PANTHER" id="PTHR42673:SF21">
    <property type="entry name" value="GLUTATHIONE S-TRANSFERASE YFCF"/>
    <property type="match status" value="1"/>
</dbReference>
<evidence type="ECO:0000259" key="2">
    <source>
        <dbReference type="PROSITE" id="PS50404"/>
    </source>
</evidence>
<dbReference type="InterPro" id="IPR040079">
    <property type="entry name" value="Glutathione_S-Trfase"/>
</dbReference>
<dbReference type="GO" id="GO:0006559">
    <property type="term" value="P:L-phenylalanine catabolic process"/>
    <property type="evidence" value="ECO:0007669"/>
    <property type="project" value="TreeGrafter"/>
</dbReference>
<evidence type="ECO:0000259" key="3">
    <source>
        <dbReference type="PROSITE" id="PS50405"/>
    </source>
</evidence>
<dbReference type="InterPro" id="IPR005955">
    <property type="entry name" value="GST_Zeta"/>
</dbReference>
<keyword evidence="4" id="KW-0413">Isomerase</keyword>
<evidence type="ECO:0000313" key="5">
    <source>
        <dbReference type="Proteomes" id="UP000015351"/>
    </source>
</evidence>
<dbReference type="InterPro" id="IPR034330">
    <property type="entry name" value="GST_Zeta_C"/>
</dbReference>
<dbReference type="PATRIC" id="fig|1123360.3.peg.2411"/>
<dbReference type="EC" id="5.2.1.2" evidence="4"/>
<dbReference type="SFLD" id="SFLDS00019">
    <property type="entry name" value="Glutathione_Transferase_(cytos"/>
    <property type="match status" value="1"/>
</dbReference>
<dbReference type="Gene3D" id="3.40.30.10">
    <property type="entry name" value="Glutaredoxin"/>
    <property type="match status" value="1"/>
</dbReference>
<dbReference type="AlphaFoldDB" id="S9RW32"/>
<keyword evidence="5" id="KW-1185">Reference proteome</keyword>
<dbReference type="SUPFAM" id="SSF47616">
    <property type="entry name" value="GST C-terminal domain-like"/>
    <property type="match status" value="1"/>
</dbReference>
<accession>S9RW32</accession>
<dbReference type="InterPro" id="IPR036282">
    <property type="entry name" value="Glutathione-S-Trfase_C_sf"/>
</dbReference>
<dbReference type="EC" id="2.5.1.18" evidence="4"/>
<dbReference type="Gene3D" id="1.20.1050.10">
    <property type="match status" value="1"/>
</dbReference>
<dbReference type="Pfam" id="PF02798">
    <property type="entry name" value="GST_N"/>
    <property type="match status" value="1"/>
</dbReference>
<evidence type="ECO:0000313" key="4">
    <source>
        <dbReference type="EMBL" id="EPX78204.1"/>
    </source>
</evidence>
<dbReference type="OrthoDB" id="509852at2"/>
<dbReference type="Proteomes" id="UP000015351">
    <property type="component" value="Unassembled WGS sequence"/>
</dbReference>
<dbReference type="eggNOG" id="COG0625">
    <property type="taxonomic scope" value="Bacteria"/>
</dbReference>
<reference evidence="5" key="1">
    <citation type="journal article" date="2013" name="Stand. Genomic Sci.">
        <title>Genome sequence of the Litoreibacter arenae type strain (DSM 19593(T)), a member of the Roseobacter clade isolated from sea sand.</title>
        <authorList>
            <person name="Riedel T."/>
            <person name="Fiebig A."/>
            <person name="Petersen J."/>
            <person name="Gronow S."/>
            <person name="Kyrpides N.C."/>
            <person name="Goker M."/>
            <person name="Klenk H.P."/>
        </authorList>
    </citation>
    <scope>NUCLEOTIDE SEQUENCE [LARGE SCALE GENOMIC DNA]</scope>
    <source>
        <strain evidence="5">DSM 19593</strain>
    </source>
</reference>
<name>S9RW32_9RHOB</name>
<sequence length="211" mass="23624">MLTLYSYWRSTTSYRVRVALNLKGLAYDTVPVNLVAGEQRELDYVAKNPVKGVPTLVLEDGTVLTQSLAILDYLDHLAPDPALLPNDPLLRARVQAAAHTIAMEIHPVNNLKVVGHLKSEYGLTADQGTEWMRHWMTEGFHAYQALLPDRSGFSFSDTPLLCDICLVAQLYNAHRWGVDMTPFARLLEIEEHAMKLPAFEAARPENQPDAT</sequence>